<organism evidence="5 6">
    <name type="scientific">Bowdeniella nasicola</name>
    <dbReference type="NCBI Taxonomy" id="208480"/>
    <lineage>
        <taxon>Bacteria</taxon>
        <taxon>Bacillati</taxon>
        <taxon>Actinomycetota</taxon>
        <taxon>Actinomycetes</taxon>
        <taxon>Actinomycetales</taxon>
        <taxon>Actinomycetaceae</taxon>
        <taxon>Bowdeniella</taxon>
    </lineage>
</organism>
<dbReference type="GO" id="GO:0000287">
    <property type="term" value="F:magnesium ion binding"/>
    <property type="evidence" value="ECO:0007669"/>
    <property type="project" value="UniProtKB-ARBA"/>
</dbReference>
<dbReference type="SUPFAM" id="SSF52518">
    <property type="entry name" value="Thiamin diphosphate-binding fold (THDP-binding)"/>
    <property type="match status" value="1"/>
</dbReference>
<dbReference type="InterPro" id="IPR010916">
    <property type="entry name" value="TonB_box_CS"/>
</dbReference>
<evidence type="ECO:0000256" key="1">
    <source>
        <dbReference type="ARBA" id="ARBA00001964"/>
    </source>
</evidence>
<dbReference type="FunFam" id="3.40.50.970:FF:000001">
    <property type="entry name" value="Pyruvate dehydrogenase E1 beta subunit"/>
    <property type="match status" value="1"/>
</dbReference>
<accession>A0A1H3XW63</accession>
<feature type="domain" description="Transketolase-like pyrimidine-binding" evidence="4">
    <location>
        <begin position="7"/>
        <end position="182"/>
    </location>
</feature>
<dbReference type="GO" id="GO:0007584">
    <property type="term" value="P:response to nutrient"/>
    <property type="evidence" value="ECO:0007669"/>
    <property type="project" value="TreeGrafter"/>
</dbReference>
<dbReference type="PROSITE" id="PS00430">
    <property type="entry name" value="TONB_DEPENDENT_REC_1"/>
    <property type="match status" value="1"/>
</dbReference>
<keyword evidence="6" id="KW-1185">Reference proteome</keyword>
<evidence type="ECO:0000256" key="2">
    <source>
        <dbReference type="ARBA" id="ARBA00012277"/>
    </source>
</evidence>
<dbReference type="Gene3D" id="3.40.50.920">
    <property type="match status" value="1"/>
</dbReference>
<evidence type="ECO:0000313" key="5">
    <source>
        <dbReference type="EMBL" id="SEA03697.1"/>
    </source>
</evidence>
<protein>
    <recommendedName>
        <fullName evidence="2">3-methyl-2-oxobutanoate dehydrogenase (2-methylpropanoyl-transferring)</fullName>
        <ecNumber evidence="2">1.2.4.4</ecNumber>
    </recommendedName>
</protein>
<sequence>MLTREALPMAKAITAAMHDAMTEDETVIVSGEDVGQLGGVFRVTAGLLDSFGAERVRDTPLAESGIVGTAIGMALGGYRPVVEIQFDGFVFPAFNQITTQLAKLRYRSAGRLSLPLVIRIPFGGGVGAVEHHGESPETYFAHTPGLRVVAPGDAGDAYTMLRAAIASDDPVIYLEPKSRYWVKGDIERGGHFTPESASEELSSAHIERDGSDITLIGYGPVVATLHEVADALAGDGVSAQVVNLRSLNPIDKATLVAAVSGTGRAVIAHEAPTVLGPGAEVASHLAAECFYQLEAPVARVGGAFTPYPAAAFEHEYLPNAERIHRAVQRTLEY</sequence>
<comment type="cofactor">
    <cofactor evidence="1">
        <name>thiamine diphosphate</name>
        <dbReference type="ChEBI" id="CHEBI:58937"/>
    </cofactor>
</comment>
<dbReference type="InterPro" id="IPR005475">
    <property type="entry name" value="Transketolase-like_Pyr-bd"/>
</dbReference>
<evidence type="ECO:0000256" key="3">
    <source>
        <dbReference type="ARBA" id="ARBA00023002"/>
    </source>
</evidence>
<dbReference type="Proteomes" id="UP000199288">
    <property type="component" value="Unassembled WGS sequence"/>
</dbReference>
<dbReference type="EC" id="1.2.4.4" evidence="2"/>
<evidence type="ECO:0000259" key="4">
    <source>
        <dbReference type="SMART" id="SM00861"/>
    </source>
</evidence>
<dbReference type="PANTHER" id="PTHR42980">
    <property type="entry name" value="2-OXOISOVALERATE DEHYDROGENASE SUBUNIT BETA-RELATED"/>
    <property type="match status" value="1"/>
</dbReference>
<dbReference type="Pfam" id="PF02779">
    <property type="entry name" value="Transket_pyr"/>
    <property type="match status" value="1"/>
</dbReference>
<dbReference type="PANTHER" id="PTHR42980:SF1">
    <property type="entry name" value="2-OXOISOVALERATE DEHYDROGENASE SUBUNIT BETA, MITOCHONDRIAL"/>
    <property type="match status" value="1"/>
</dbReference>
<keyword evidence="5" id="KW-0670">Pyruvate</keyword>
<dbReference type="OrthoDB" id="3457658at2"/>
<proteinExistence type="predicted"/>
<dbReference type="InterPro" id="IPR033248">
    <property type="entry name" value="Transketolase_C"/>
</dbReference>
<dbReference type="RefSeq" id="WP_092562394.1">
    <property type="nucleotide sequence ID" value="NZ_FNQV01000004.1"/>
</dbReference>
<evidence type="ECO:0000313" key="6">
    <source>
        <dbReference type="Proteomes" id="UP000199288"/>
    </source>
</evidence>
<reference evidence="6" key="1">
    <citation type="submission" date="2016-10" db="EMBL/GenBank/DDBJ databases">
        <authorList>
            <person name="Varghese N."/>
            <person name="Submissions S."/>
        </authorList>
    </citation>
    <scope>NUCLEOTIDE SEQUENCE [LARGE SCALE GENOMIC DNA]</scope>
    <source>
        <strain evidence="6">KPR-1</strain>
    </source>
</reference>
<dbReference type="SUPFAM" id="SSF52922">
    <property type="entry name" value="TK C-terminal domain-like"/>
    <property type="match status" value="1"/>
</dbReference>
<dbReference type="CDD" id="cd07036">
    <property type="entry name" value="TPP_PYR_E1-PDHc-beta_like"/>
    <property type="match status" value="1"/>
</dbReference>
<dbReference type="EMBL" id="FNQV01000004">
    <property type="protein sequence ID" value="SEA03697.1"/>
    <property type="molecule type" value="Genomic_DNA"/>
</dbReference>
<dbReference type="Pfam" id="PF02780">
    <property type="entry name" value="Transketolase_C"/>
    <property type="match status" value="1"/>
</dbReference>
<dbReference type="GO" id="GO:0003863">
    <property type="term" value="F:branched-chain 2-oxo acid dehydrogenase activity"/>
    <property type="evidence" value="ECO:0007669"/>
    <property type="project" value="UniProtKB-EC"/>
</dbReference>
<dbReference type="SMART" id="SM00861">
    <property type="entry name" value="Transket_pyr"/>
    <property type="match status" value="1"/>
</dbReference>
<dbReference type="AlphaFoldDB" id="A0A1H3XW63"/>
<name>A0A1H3XW63_9ACTO</name>
<dbReference type="InterPro" id="IPR009014">
    <property type="entry name" value="Transketo_C/PFOR_II"/>
</dbReference>
<dbReference type="FunFam" id="3.40.50.920:FF:000001">
    <property type="entry name" value="Pyruvate dehydrogenase E1 beta subunit"/>
    <property type="match status" value="1"/>
</dbReference>
<dbReference type="Gene3D" id="3.40.50.970">
    <property type="match status" value="1"/>
</dbReference>
<gene>
    <name evidence="5" type="ORF">SAMN02910418_00774</name>
</gene>
<dbReference type="InterPro" id="IPR029061">
    <property type="entry name" value="THDP-binding"/>
</dbReference>
<dbReference type="GO" id="GO:0009083">
    <property type="term" value="P:branched-chain amino acid catabolic process"/>
    <property type="evidence" value="ECO:0007669"/>
    <property type="project" value="TreeGrafter"/>
</dbReference>
<keyword evidence="3" id="KW-0560">Oxidoreductase</keyword>